<comment type="caution">
    <text evidence="2">The sequence shown here is derived from an EMBL/GenBank/DDBJ whole genome shotgun (WGS) entry which is preliminary data.</text>
</comment>
<keyword evidence="1" id="KW-1133">Transmembrane helix</keyword>
<dbReference type="InParanoid" id="A0A2P6NMU6"/>
<evidence type="ECO:0000256" key="1">
    <source>
        <dbReference type="SAM" id="Phobius"/>
    </source>
</evidence>
<sequence length="400" mass="45910">MTRWSENTLLKTAVLLFIFSIILWLRREQHIDDSHWIALRSIVNPLPKMNSVQTVPKGFNPSVIPLLDGYFLLVYRKTVSHWAGPHSLYLSLAREERALDKTTEMMLPILKPVGKSLHLTAESTFPDDVVDCRNTGTGPEDGRLFYTIEGAPLLQLTGPPKAGMRTSLCHMMWVVDVRTLLNITHLLHHKPTIVYSTLTPLKREGEIAKRKSDKNWAPFLPTQDYGLMYHVDLTPPRYFKVYPDKLVRMHYVDDEAVPCPRRFIPSSLAIHQSTGTLRLTMCNRGQCVPNKDNTVLMAVIQSLKRNGGYRKYTPYVVTWNIHGNLSYRSVSPPVSWPVEELTGKQWFYTHSMTWKHLHKTDPTHGYMDDTVLLMGGWSDKTSHYIDVEASTLMKGHKMCR</sequence>
<dbReference type="AlphaFoldDB" id="A0A2P6NMU6"/>
<accession>A0A2P6NMU6</accession>
<name>A0A2P6NMU6_9EUKA</name>
<dbReference type="OrthoDB" id="2522565at2759"/>
<evidence type="ECO:0000313" key="3">
    <source>
        <dbReference type="Proteomes" id="UP000241769"/>
    </source>
</evidence>
<keyword evidence="1" id="KW-0472">Membrane</keyword>
<feature type="transmembrane region" description="Helical" evidence="1">
    <location>
        <begin position="7"/>
        <end position="25"/>
    </location>
</feature>
<dbReference type="Proteomes" id="UP000241769">
    <property type="component" value="Unassembled WGS sequence"/>
</dbReference>
<gene>
    <name evidence="2" type="ORF">PROFUN_06885</name>
</gene>
<organism evidence="2 3">
    <name type="scientific">Planoprotostelium fungivorum</name>
    <dbReference type="NCBI Taxonomy" id="1890364"/>
    <lineage>
        <taxon>Eukaryota</taxon>
        <taxon>Amoebozoa</taxon>
        <taxon>Evosea</taxon>
        <taxon>Variosea</taxon>
        <taxon>Cavosteliida</taxon>
        <taxon>Cavosteliaceae</taxon>
        <taxon>Planoprotostelium</taxon>
    </lineage>
</organism>
<evidence type="ECO:0000313" key="2">
    <source>
        <dbReference type="EMBL" id="PRP85283.1"/>
    </source>
</evidence>
<proteinExistence type="predicted"/>
<protein>
    <submittedName>
        <fullName evidence="2">Uncharacterized protein</fullName>
    </submittedName>
</protein>
<reference evidence="2 3" key="1">
    <citation type="journal article" date="2018" name="Genome Biol. Evol.">
        <title>Multiple Roots of Fruiting Body Formation in Amoebozoa.</title>
        <authorList>
            <person name="Hillmann F."/>
            <person name="Forbes G."/>
            <person name="Novohradska S."/>
            <person name="Ferling I."/>
            <person name="Riege K."/>
            <person name="Groth M."/>
            <person name="Westermann M."/>
            <person name="Marz M."/>
            <person name="Spaller T."/>
            <person name="Winckler T."/>
            <person name="Schaap P."/>
            <person name="Glockner G."/>
        </authorList>
    </citation>
    <scope>NUCLEOTIDE SEQUENCE [LARGE SCALE GENOMIC DNA]</scope>
    <source>
        <strain evidence="2 3">Jena</strain>
    </source>
</reference>
<keyword evidence="1" id="KW-0812">Transmembrane</keyword>
<dbReference type="EMBL" id="MDYQ01000047">
    <property type="protein sequence ID" value="PRP85283.1"/>
    <property type="molecule type" value="Genomic_DNA"/>
</dbReference>
<keyword evidence="3" id="KW-1185">Reference proteome</keyword>